<dbReference type="PROSITE" id="PS52004">
    <property type="entry name" value="KS3_2"/>
    <property type="match status" value="1"/>
</dbReference>
<dbReference type="SUPFAM" id="SSF55048">
    <property type="entry name" value="Probable ACP-binding domain of malonyl-CoA ACP transacylase"/>
    <property type="match status" value="1"/>
</dbReference>
<dbReference type="RefSeq" id="WP_173013528.1">
    <property type="nucleotide sequence ID" value="NZ_AP019860.1"/>
</dbReference>
<dbReference type="InterPro" id="IPR016036">
    <property type="entry name" value="Malonyl_transacylase_ACP-bd"/>
</dbReference>
<dbReference type="SMART" id="SM00826">
    <property type="entry name" value="PKS_DH"/>
    <property type="match status" value="1"/>
</dbReference>
<name>A0A5S9ITK6_UABAM</name>
<dbReference type="CDD" id="cd00833">
    <property type="entry name" value="PKS"/>
    <property type="match status" value="1"/>
</dbReference>
<dbReference type="SMART" id="SM00829">
    <property type="entry name" value="PKS_ER"/>
    <property type="match status" value="1"/>
</dbReference>
<evidence type="ECO:0000259" key="13">
    <source>
        <dbReference type="PROSITE" id="PS52019"/>
    </source>
</evidence>
<evidence type="ECO:0000256" key="9">
    <source>
        <dbReference type="ARBA" id="ARBA00054155"/>
    </source>
</evidence>
<dbReference type="InterPro" id="IPR050444">
    <property type="entry name" value="Polyketide_Synthase"/>
</dbReference>
<proteinExistence type="predicted"/>
<dbReference type="SUPFAM" id="SSF53901">
    <property type="entry name" value="Thiolase-like"/>
    <property type="match status" value="1"/>
</dbReference>
<dbReference type="FunFam" id="3.40.50.720:FF:000209">
    <property type="entry name" value="Polyketide synthase Pks12"/>
    <property type="match status" value="1"/>
</dbReference>
<keyword evidence="5" id="KW-0521">NADP</keyword>
<evidence type="ECO:0000256" key="1">
    <source>
        <dbReference type="ARBA" id="ARBA00001933"/>
    </source>
</evidence>
<dbReference type="Gene3D" id="3.40.640.10">
    <property type="entry name" value="Type I PLP-dependent aspartate aminotransferase-like (Major domain)"/>
    <property type="match status" value="1"/>
</dbReference>
<dbReference type="InterPro" id="IPR020843">
    <property type="entry name" value="ER"/>
</dbReference>
<gene>
    <name evidence="14" type="ORF">UABAM_04771</name>
</gene>
<evidence type="ECO:0000259" key="12">
    <source>
        <dbReference type="PROSITE" id="PS52004"/>
    </source>
</evidence>
<protein>
    <submittedName>
        <fullName evidence="14">Polyketide synthase</fullName>
    </submittedName>
</protein>
<dbReference type="KEGG" id="uam:UABAM_04771"/>
<dbReference type="Pfam" id="PF00109">
    <property type="entry name" value="ketoacyl-synt"/>
    <property type="match status" value="1"/>
</dbReference>
<dbReference type="PANTHER" id="PTHR45681:SF6">
    <property type="entry name" value="POLYKETIDE SYNTHASE 37"/>
    <property type="match status" value="1"/>
</dbReference>
<dbReference type="SUPFAM" id="SSF47336">
    <property type="entry name" value="ACP-like"/>
    <property type="match status" value="1"/>
</dbReference>
<dbReference type="Pfam" id="PF00550">
    <property type="entry name" value="PP-binding"/>
    <property type="match status" value="1"/>
</dbReference>
<dbReference type="Gene3D" id="3.40.50.720">
    <property type="entry name" value="NAD(P)-binding Rossmann-like Domain"/>
    <property type="match status" value="3"/>
</dbReference>
<evidence type="ECO:0000256" key="10">
    <source>
        <dbReference type="PROSITE-ProRule" id="PRU01363"/>
    </source>
</evidence>
<dbReference type="PANTHER" id="PTHR45681">
    <property type="entry name" value="POLYKETIDE SYNTHASE 44-RELATED"/>
    <property type="match status" value="1"/>
</dbReference>
<dbReference type="Pfam" id="PF14765">
    <property type="entry name" value="PS-DH"/>
    <property type="match status" value="1"/>
</dbReference>
<feature type="domain" description="Ketosynthase family 3 (KS3)" evidence="12">
    <location>
        <begin position="4"/>
        <end position="429"/>
    </location>
</feature>
<dbReference type="PROSITE" id="PS50075">
    <property type="entry name" value="CARRIER"/>
    <property type="match status" value="1"/>
</dbReference>
<dbReference type="PROSITE" id="PS00599">
    <property type="entry name" value="AA_TRANSFER_CLASS_2"/>
    <property type="match status" value="1"/>
</dbReference>
<evidence type="ECO:0000313" key="14">
    <source>
        <dbReference type="EMBL" id="BBM86385.1"/>
    </source>
</evidence>
<dbReference type="EMBL" id="AP019860">
    <property type="protein sequence ID" value="BBM86385.1"/>
    <property type="molecule type" value="Genomic_DNA"/>
</dbReference>
<keyword evidence="15" id="KW-1185">Reference proteome</keyword>
<dbReference type="InterPro" id="IPR015422">
    <property type="entry name" value="PyrdxlP-dep_Trfase_small"/>
</dbReference>
<dbReference type="InterPro" id="IPR001917">
    <property type="entry name" value="Aminotrans_II_pyridoxalP_BS"/>
</dbReference>
<dbReference type="GO" id="GO:0030170">
    <property type="term" value="F:pyridoxal phosphate binding"/>
    <property type="evidence" value="ECO:0007669"/>
    <property type="project" value="InterPro"/>
</dbReference>
<dbReference type="Gene3D" id="3.90.1150.10">
    <property type="entry name" value="Aspartate Aminotransferase, domain 1"/>
    <property type="match status" value="1"/>
</dbReference>
<dbReference type="Proteomes" id="UP000326354">
    <property type="component" value="Chromosome"/>
</dbReference>
<dbReference type="InterPro" id="IPR002364">
    <property type="entry name" value="Quin_OxRdtase/zeta-crystal_CS"/>
</dbReference>
<dbReference type="InterPro" id="IPR014031">
    <property type="entry name" value="Ketoacyl_synth_C"/>
</dbReference>
<dbReference type="InterPro" id="IPR020806">
    <property type="entry name" value="PKS_PP-bd"/>
</dbReference>
<dbReference type="InterPro" id="IPR015424">
    <property type="entry name" value="PyrdxlP-dep_Trfase"/>
</dbReference>
<reference evidence="14 15" key="1">
    <citation type="submission" date="2019-08" db="EMBL/GenBank/DDBJ databases">
        <title>Complete genome sequence of Candidatus Uab amorphum.</title>
        <authorList>
            <person name="Shiratori T."/>
            <person name="Suzuki S."/>
            <person name="Kakizawa Y."/>
            <person name="Ishida K."/>
        </authorList>
    </citation>
    <scope>NUCLEOTIDE SEQUENCE [LARGE SCALE GENOMIC DNA]</scope>
    <source>
        <strain evidence="14 15">SRT547</strain>
    </source>
</reference>
<dbReference type="InterPro" id="IPR036291">
    <property type="entry name" value="NAD(P)-bd_dom_sf"/>
</dbReference>
<dbReference type="FunFam" id="3.40.47.10:FF:000019">
    <property type="entry name" value="Polyketide synthase type I"/>
    <property type="match status" value="1"/>
</dbReference>
<dbReference type="InterPro" id="IPR009081">
    <property type="entry name" value="PP-bd_ACP"/>
</dbReference>
<dbReference type="CDD" id="cd05195">
    <property type="entry name" value="enoyl_red"/>
    <property type="match status" value="1"/>
</dbReference>
<dbReference type="PROSITE" id="PS01162">
    <property type="entry name" value="QOR_ZETA_CRYSTAL"/>
    <property type="match status" value="1"/>
</dbReference>
<keyword evidence="3" id="KW-0597">Phosphoprotein</keyword>
<dbReference type="Pfam" id="PF00107">
    <property type="entry name" value="ADH_zinc_N"/>
    <property type="match status" value="1"/>
</dbReference>
<dbReference type="SUPFAM" id="SSF53383">
    <property type="entry name" value="PLP-dependent transferases"/>
    <property type="match status" value="1"/>
</dbReference>
<dbReference type="SUPFAM" id="SSF50129">
    <property type="entry name" value="GroES-like"/>
    <property type="match status" value="1"/>
</dbReference>
<dbReference type="Gene3D" id="3.90.180.10">
    <property type="entry name" value="Medium-chain alcohol dehydrogenases, catalytic domain"/>
    <property type="match status" value="1"/>
</dbReference>
<dbReference type="GO" id="GO:0031177">
    <property type="term" value="F:phosphopantetheine binding"/>
    <property type="evidence" value="ECO:0007669"/>
    <property type="project" value="InterPro"/>
</dbReference>
<dbReference type="InterPro" id="IPR001227">
    <property type="entry name" value="Ac_transferase_dom_sf"/>
</dbReference>
<dbReference type="InterPro" id="IPR015421">
    <property type="entry name" value="PyrdxlP-dep_Trfase_major"/>
</dbReference>
<comment type="cofactor">
    <cofactor evidence="1">
        <name>pyridoxal 5'-phosphate</name>
        <dbReference type="ChEBI" id="CHEBI:597326"/>
    </cofactor>
</comment>
<dbReference type="Gene3D" id="1.10.1200.10">
    <property type="entry name" value="ACP-like"/>
    <property type="match status" value="1"/>
</dbReference>
<accession>A0A5S9ITK6</accession>
<organism evidence="14 15">
    <name type="scientific">Uabimicrobium amorphum</name>
    <dbReference type="NCBI Taxonomy" id="2596890"/>
    <lineage>
        <taxon>Bacteria</taxon>
        <taxon>Pseudomonadati</taxon>
        <taxon>Planctomycetota</taxon>
        <taxon>Candidatus Uabimicrobiia</taxon>
        <taxon>Candidatus Uabimicrobiales</taxon>
        <taxon>Candidatus Uabimicrobiaceae</taxon>
        <taxon>Candidatus Uabimicrobium</taxon>
    </lineage>
</organism>
<dbReference type="InterPro" id="IPR036736">
    <property type="entry name" value="ACP-like_sf"/>
</dbReference>
<dbReference type="SUPFAM" id="SSF51735">
    <property type="entry name" value="NAD(P)-binding Rossmann-fold domains"/>
    <property type="match status" value="3"/>
</dbReference>
<dbReference type="Gene3D" id="3.30.70.3290">
    <property type="match status" value="1"/>
</dbReference>
<evidence type="ECO:0000256" key="8">
    <source>
        <dbReference type="ARBA" id="ARBA00023315"/>
    </source>
</evidence>
<dbReference type="InterPro" id="IPR004839">
    <property type="entry name" value="Aminotransferase_I/II_large"/>
</dbReference>
<dbReference type="InterPro" id="IPR014030">
    <property type="entry name" value="Ketoacyl_synth_N"/>
</dbReference>
<dbReference type="CDD" id="cd06454">
    <property type="entry name" value="KBL_like"/>
    <property type="match status" value="1"/>
</dbReference>
<dbReference type="InterPro" id="IPR049900">
    <property type="entry name" value="PKS_mFAS_DH"/>
</dbReference>
<evidence type="ECO:0000256" key="6">
    <source>
        <dbReference type="ARBA" id="ARBA00022898"/>
    </source>
</evidence>
<dbReference type="InterPro" id="IPR020841">
    <property type="entry name" value="PKS_Beta-ketoAc_synthase_dom"/>
</dbReference>
<feature type="active site" description="Proton donor; for dehydratase activity" evidence="10">
    <location>
        <position position="1080"/>
    </location>
</feature>
<keyword evidence="7" id="KW-0511">Multifunctional enzyme</keyword>
<evidence type="ECO:0000256" key="4">
    <source>
        <dbReference type="ARBA" id="ARBA00022679"/>
    </source>
</evidence>
<dbReference type="InterPro" id="IPR013154">
    <property type="entry name" value="ADH-like_N"/>
</dbReference>
<dbReference type="InterPro" id="IPR011032">
    <property type="entry name" value="GroES-like_sf"/>
</dbReference>
<feature type="domain" description="Carrier" evidence="11">
    <location>
        <begin position="1995"/>
        <end position="2069"/>
    </location>
</feature>
<keyword evidence="4" id="KW-0808">Transferase</keyword>
<feature type="region of interest" description="N-terminal hotdog fold" evidence="10">
    <location>
        <begin position="882"/>
        <end position="1009"/>
    </location>
</feature>
<dbReference type="InterPro" id="IPR013149">
    <property type="entry name" value="ADH-like_C"/>
</dbReference>
<dbReference type="Gene3D" id="3.40.47.10">
    <property type="match status" value="1"/>
</dbReference>
<dbReference type="InterPro" id="IPR057326">
    <property type="entry name" value="KR_dom"/>
</dbReference>
<dbReference type="SMART" id="SM00825">
    <property type="entry name" value="PKS_KS"/>
    <property type="match status" value="1"/>
</dbReference>
<dbReference type="GO" id="GO:0016746">
    <property type="term" value="F:acyltransferase activity"/>
    <property type="evidence" value="ECO:0007669"/>
    <property type="project" value="UniProtKB-KW"/>
</dbReference>
<dbReference type="InterPro" id="IPR013968">
    <property type="entry name" value="PKS_KR"/>
</dbReference>
<dbReference type="PROSITE" id="PS52019">
    <property type="entry name" value="PKS_MFAS_DH"/>
    <property type="match status" value="1"/>
</dbReference>
<dbReference type="InterPro" id="IPR020807">
    <property type="entry name" value="PKS_DH"/>
</dbReference>
<dbReference type="SMART" id="SM00823">
    <property type="entry name" value="PKS_PP"/>
    <property type="match status" value="1"/>
</dbReference>
<dbReference type="Pfam" id="PF00698">
    <property type="entry name" value="Acyl_transf_1"/>
    <property type="match status" value="1"/>
</dbReference>
<dbReference type="SUPFAM" id="SSF52151">
    <property type="entry name" value="FabD/lysophospholipase-like"/>
    <property type="match status" value="1"/>
</dbReference>
<dbReference type="InterPro" id="IPR049552">
    <property type="entry name" value="PKS_DH_N"/>
</dbReference>
<evidence type="ECO:0000256" key="7">
    <source>
        <dbReference type="ARBA" id="ARBA00023268"/>
    </source>
</evidence>
<feature type="domain" description="PKS/mFAS DH" evidence="13">
    <location>
        <begin position="882"/>
        <end position="1161"/>
    </location>
</feature>
<sequence>MHKNEPLAIVGIGCRFPGGASHPQKFWELLLNGTDAIIDVPQDRWDMRKYYSSNANLPGKMRPKQAGFLQEKIDEFDPLFFGISPREAEFLDPQQRILLEVAYEAVEDAGITLQQLQQTTTGVFVGGFCVDNLVQKLNPLNRDTIGAMSPTSSSMTMLSNRLSYIFDLKGPSLSIDTACSSSLVACNYACNSIWNKECDIAFVGGVNIMFRPEYSVTMSKGGFLSSHSRCKAFDSDAAGYVRAEGAGIVIVRRLAQALENNDFIYAVVKGVGVNQDGKTKGISAPNVKAQEDLIRKVYKNAGVRGKDISYVEAHGTGTKVGDPIEIKALQAVLGENRDHKCVIGSVKTNIGHLEAASGIAGLIKTSLCLRHNQVPANLHLNERNGDIDLDTENFEIATSLQNLPQDKDCLASINSFGYGGTNAHVLLQQHNNEIKSTTVDRDMYFFALSAANQETLQRLASSYRDFLSLNSEVSIADLAYSMNCRRSHHNYRLTVAASSLRDLRDKLDSYAVDAFVGHGMYEGYCTIEKPDKIVFVYTGMGPQWWKMGRELFANEIFRSKIEECDRLFAQIAGYAILPEFLADEESSRITETQIAQPANFMLQVGLTALWESWGISPDAVVGHSVGEVAASYVAGALTLEDAILVSYHRSRLQKTTVGCGDMLAVGLGEEDAKNLLEKYPDLSIAAINSLSAVTLAGGKQELTKIADYLEQHQVFYRFLDVNIPYHSTVMETIKDEFMAAIAHITPQTPTIPLYSTVTGEMTSEQRSDYWWNNVREPVCFAKATLKIMSDGYKNFLQVGPHPVLKNALYECAQHARTKIVQMFSLQRGKCDFSSMYQSLGQLHLLNYSLHWNTLSPQGQYVKLPPYPWQKERYWQETIRSIEDRIGSSRHTFLISSCRSPHPAWEVELNEHYFPYIRDHVVQNKIVWPGAAYIEAALALHSELTGEKACSLESIRFHQILTVEDDVVNHIRTSWHEKTQTFTVHSTTDKDNPQWQMHASGRILDKALATNTHKVDIQQLQQRCGEIVDIDCLYGELQSQGLVYGPHFRTIQSLSRCKNEVLARLNGHESQPYFCHPTMLDGAFQSMIAVENTGGKKLMVPISVERMTFFEEVGTACWCHVVVTEVSDDQIKGNIQFFRNDGTVLLEMHKVTCQAIAASKENKTNLFYEYDWQETPEISVEEYSQHVLVFAEKSELAQKLVVDLFKTGDCSVITEDDYQSSDSLSALFTDLPPFSKIVYLWGLHGQDVTFANTLEQTTRFLHLLQLLSKKGHEAQICVVTCNAQQVIENDKVTNLTSSALWGLGYLITNEDSQLQTRLIDIPLHCDDAIMAKVKNEIMVKDNDTDIALRDKRYVKRLVKKQLQRKTSQVSMQDMHDANLELFVPHTGKLDSLQYREVGRRAPGPGEVEIKIHTTALNFKDMLKVYGQIDRKAIENTYLGTTIGMECSGTIVAVGENIKHFQVGDAVIATVPGCFQSYITVPPTFVVHKPDYLSFNEAPLYVSYLTTYYGLIDIAKIKEGESILIHNASGGVGLAAVQIAKWKKAKIFATAGTEEKRDYLRSIGIEHVMNSRDLKFAQTIYDLTAGKGVDIVINAISGEALFQSFSLLASFGRFIEIGKRDITNNSLLPMERFNYNLTFAAIDVDRMFAEKPKLAQSVFQKISKCFAAGHFYAMPVTVFPADKATDAFRFFSQSKHIGRVVIQMQGQQVPVAKKEDVGIDRQGTYIITGGTRGLGVVIAKWLATKKAGQVVLISRSGNSPVLQQEIDSMERAGTKVHVEAMDVSDKEAVYNIIERVRNEMFPLKGIFHGAMVLDDGFIHDLNEERFRYVMQPKVAGAIHLHNATKKMSLDFFVCFSSISSVIGNAGQGNYVAANAFLDAFAYYRRTQQLPATTINLGVLSETGVATRNEDVRRILEQSGICGLQNEKFLDGLEHILQASQCTQLGFFDVDWHKWAKLNTRIATTTRFRDVVHLANENPGLERLSSSMAHLSQEQHQEHIENIIKKILSKILQLPTAKIDIHQKLNQLGIDSLMTVELKTFIGEETGIELSNVELMGATTVAELSKLLMSKIDTSQLVGTEKSIPEVEIIEDKPAKEQQMPQTQKLEIAKNLYSPDHFVECVDLEKQKLILQDLQIENPYFRVNETITTGTTQIQDKELISFSSYNYIGLSGHPYVSEAAQQAIGLYGTSPSASRIATGEKPIHKELESQIASLMGTEDSIVFVSGHATNVTTIGHLFGENDLIIHDSLAHNSIIQGCLLSNAKRIPFAHNNCESLESILHKNRHNYQRVVVIVEGVYSMDGDIAPLPKLIELKHKYKTLLMVDEAHSIGTLGKTGRGIREHFCVAPQDVDIWMGTLSKSFASCGGYIAGSHRLIEYLKYTTPGFLYSVGITPANAAAAYAAIAAMLMEPQRIEKLHRNSQRFLEKARSSGLNTGVSKDTPIVPIIVGDSQKTLMLANQLFLAGINVHPILAPAVPEDEARLRFFITSEHTPQQLDYTVAKIVEFCGKDSGSREREVEYSNRFTSS</sequence>
<dbReference type="SMART" id="SM00822">
    <property type="entry name" value="PKS_KR"/>
    <property type="match status" value="1"/>
</dbReference>
<dbReference type="InterPro" id="IPR042104">
    <property type="entry name" value="PKS_dehydratase_sf"/>
</dbReference>
<dbReference type="CDD" id="cd08955">
    <property type="entry name" value="KR_2_FAS_SDR_x"/>
    <property type="match status" value="1"/>
</dbReference>
<keyword evidence="8" id="KW-0012">Acyltransferase</keyword>
<dbReference type="Pfam" id="PF02801">
    <property type="entry name" value="Ketoacyl-synt_C"/>
    <property type="match status" value="1"/>
</dbReference>
<evidence type="ECO:0000256" key="5">
    <source>
        <dbReference type="ARBA" id="ARBA00022857"/>
    </source>
</evidence>
<dbReference type="Pfam" id="PF00155">
    <property type="entry name" value="Aminotran_1_2"/>
    <property type="match status" value="1"/>
</dbReference>
<keyword evidence="2" id="KW-0596">Phosphopantetheine</keyword>
<dbReference type="InterPro" id="IPR016039">
    <property type="entry name" value="Thiolase-like"/>
</dbReference>
<evidence type="ECO:0000256" key="2">
    <source>
        <dbReference type="ARBA" id="ARBA00022450"/>
    </source>
</evidence>
<dbReference type="InterPro" id="IPR016035">
    <property type="entry name" value="Acyl_Trfase/lysoPLipase"/>
</dbReference>
<dbReference type="Gene3D" id="3.40.366.10">
    <property type="entry name" value="Malonyl-Coenzyme A Acyl Carrier Protein, domain 2"/>
    <property type="match status" value="1"/>
</dbReference>
<dbReference type="InterPro" id="IPR049551">
    <property type="entry name" value="PKS_DH_C"/>
</dbReference>
<dbReference type="Pfam" id="PF08659">
    <property type="entry name" value="KR"/>
    <property type="match status" value="1"/>
</dbReference>
<dbReference type="Gene3D" id="3.10.129.110">
    <property type="entry name" value="Polyketide synthase dehydratase"/>
    <property type="match status" value="1"/>
</dbReference>
<dbReference type="InterPro" id="IPR014043">
    <property type="entry name" value="Acyl_transferase_dom"/>
</dbReference>
<dbReference type="GO" id="GO:0008270">
    <property type="term" value="F:zinc ion binding"/>
    <property type="evidence" value="ECO:0007669"/>
    <property type="project" value="InterPro"/>
</dbReference>
<evidence type="ECO:0000256" key="3">
    <source>
        <dbReference type="ARBA" id="ARBA00022553"/>
    </source>
</evidence>
<feature type="active site" description="Proton acceptor; for dehydratase activity" evidence="10">
    <location>
        <position position="919"/>
    </location>
</feature>
<keyword evidence="6" id="KW-0663">Pyridoxal phosphate</keyword>
<evidence type="ECO:0000313" key="15">
    <source>
        <dbReference type="Proteomes" id="UP000326354"/>
    </source>
</evidence>
<feature type="region of interest" description="C-terminal hotdog fold" evidence="10">
    <location>
        <begin position="1024"/>
        <end position="1161"/>
    </location>
</feature>
<dbReference type="SMART" id="SM00827">
    <property type="entry name" value="PKS_AT"/>
    <property type="match status" value="1"/>
</dbReference>
<dbReference type="Pfam" id="PF21089">
    <property type="entry name" value="PKS_DH_N"/>
    <property type="match status" value="1"/>
</dbReference>
<dbReference type="Pfam" id="PF22621">
    <property type="entry name" value="CurL-like_PKS_C"/>
    <property type="match status" value="1"/>
</dbReference>
<evidence type="ECO:0000259" key="11">
    <source>
        <dbReference type="PROSITE" id="PS50075"/>
    </source>
</evidence>
<dbReference type="GO" id="GO:0016491">
    <property type="term" value="F:oxidoreductase activity"/>
    <property type="evidence" value="ECO:0007669"/>
    <property type="project" value="InterPro"/>
</dbReference>
<dbReference type="Pfam" id="PF08240">
    <property type="entry name" value="ADH_N"/>
    <property type="match status" value="1"/>
</dbReference>
<comment type="function">
    <text evidence="9">Involved in production of the polyketide antibiotic thailandamide.</text>
</comment>